<sequence>MGFQAGGSWSSRSLGVSDRRLVQAVTKDEAFNVRTTVEVRDRAQAVFEELGLSLSGAVNLLMARLISTRRLPFIPEPLTEADGSPALAEAGQATAVRIRVDATLKHQVTVLLQAMGFNPTVIVNAFLRTVAAQRDIPFDYRAPNEETRRAMAELDQGQGERFDSVDALFSDLED</sequence>
<dbReference type="GO" id="GO:0006351">
    <property type="term" value="P:DNA-templated transcription"/>
    <property type="evidence" value="ECO:0007669"/>
    <property type="project" value="TreeGrafter"/>
</dbReference>
<comment type="similarity">
    <text evidence="1">Belongs to the RelB/DinJ antitoxin family.</text>
</comment>
<evidence type="ECO:0000313" key="4">
    <source>
        <dbReference type="Proteomes" id="UP000005856"/>
    </source>
</evidence>
<protein>
    <submittedName>
        <fullName evidence="3">RelB antitoxin</fullName>
    </submittedName>
</protein>
<dbReference type="GO" id="GO:0006355">
    <property type="term" value="P:regulation of DNA-templated transcription"/>
    <property type="evidence" value="ECO:0007669"/>
    <property type="project" value="InterPro"/>
</dbReference>
<organism evidence="3 4">
    <name type="scientific">Marinobacter algicola DG893</name>
    <dbReference type="NCBI Taxonomy" id="443152"/>
    <lineage>
        <taxon>Bacteria</taxon>
        <taxon>Pseudomonadati</taxon>
        <taxon>Pseudomonadota</taxon>
        <taxon>Gammaproteobacteria</taxon>
        <taxon>Pseudomonadales</taxon>
        <taxon>Marinobacteraceae</taxon>
        <taxon>Marinobacter</taxon>
    </lineage>
</organism>
<dbReference type="AlphaFoldDB" id="A6EVY7"/>
<dbReference type="InterPro" id="IPR013321">
    <property type="entry name" value="Arc_rbn_hlx_hlx"/>
</dbReference>
<dbReference type="PANTHER" id="PTHR38781:SF1">
    <property type="entry name" value="ANTITOXIN DINJ-RELATED"/>
    <property type="match status" value="1"/>
</dbReference>
<dbReference type="Pfam" id="PF04221">
    <property type="entry name" value="RelB"/>
    <property type="match status" value="2"/>
</dbReference>
<keyword evidence="2" id="KW-1277">Toxin-antitoxin system</keyword>
<reference evidence="3 4" key="1">
    <citation type="submission" date="2007-06" db="EMBL/GenBank/DDBJ databases">
        <authorList>
            <person name="Green D."/>
            <person name="Ferriera S."/>
            <person name="Johnson J."/>
            <person name="Kravitz S."/>
            <person name="Beeson K."/>
            <person name="Sutton G."/>
            <person name="Rogers Y.-H."/>
            <person name="Friedman R."/>
            <person name="Frazier M."/>
            <person name="Venter J.C."/>
        </authorList>
    </citation>
    <scope>NUCLEOTIDE SEQUENCE [LARGE SCALE GENOMIC DNA]</scope>
    <source>
        <strain evidence="3 4">DG893</strain>
    </source>
</reference>
<evidence type="ECO:0000313" key="3">
    <source>
        <dbReference type="EMBL" id="EDM49174.1"/>
    </source>
</evidence>
<dbReference type="EMBL" id="ABCP01000002">
    <property type="protein sequence ID" value="EDM49174.1"/>
    <property type="molecule type" value="Genomic_DNA"/>
</dbReference>
<keyword evidence="4" id="KW-1185">Reference proteome</keyword>
<dbReference type="eggNOG" id="COG3077">
    <property type="taxonomic scope" value="Bacteria"/>
</dbReference>
<name>A6EVY7_9GAMM</name>
<dbReference type="InterPro" id="IPR007337">
    <property type="entry name" value="RelB/DinJ"/>
</dbReference>
<dbReference type="STRING" id="443152.MDG893_07250"/>
<accession>A6EVY7</accession>
<evidence type="ECO:0000256" key="1">
    <source>
        <dbReference type="ARBA" id="ARBA00010562"/>
    </source>
</evidence>
<dbReference type="NCBIfam" id="TIGR02384">
    <property type="entry name" value="RelB_DinJ"/>
    <property type="match status" value="1"/>
</dbReference>
<comment type="caution">
    <text evidence="3">The sequence shown here is derived from an EMBL/GenBank/DDBJ whole genome shotgun (WGS) entry which is preliminary data.</text>
</comment>
<evidence type="ECO:0000256" key="2">
    <source>
        <dbReference type="ARBA" id="ARBA00022649"/>
    </source>
</evidence>
<dbReference type="Proteomes" id="UP000005856">
    <property type="component" value="Unassembled WGS sequence"/>
</dbReference>
<dbReference type="PANTHER" id="PTHR38781">
    <property type="entry name" value="ANTITOXIN DINJ-RELATED"/>
    <property type="match status" value="1"/>
</dbReference>
<gene>
    <name evidence="3" type="ORF">MDG893_07250</name>
</gene>
<proteinExistence type="inferred from homology"/>
<dbReference type="Gene3D" id="1.10.1220.10">
    <property type="entry name" value="Met repressor-like"/>
    <property type="match status" value="2"/>
</dbReference>